<keyword evidence="2" id="KW-0812">Transmembrane</keyword>
<feature type="compositionally biased region" description="Low complexity" evidence="1">
    <location>
        <begin position="562"/>
        <end position="575"/>
    </location>
</feature>
<dbReference type="RefSeq" id="WP_087007601.1">
    <property type="nucleotide sequence ID" value="NZ_FWFF01000017.1"/>
</dbReference>
<dbReference type="EMBL" id="FWFF01000017">
    <property type="protein sequence ID" value="SLM98752.1"/>
    <property type="molecule type" value="Genomic_DNA"/>
</dbReference>
<organism evidence="3 4">
    <name type="scientific">Brevibacterium yomogidense</name>
    <dbReference type="NCBI Taxonomy" id="946573"/>
    <lineage>
        <taxon>Bacteria</taxon>
        <taxon>Bacillati</taxon>
        <taxon>Actinomycetota</taxon>
        <taxon>Actinomycetes</taxon>
        <taxon>Micrococcales</taxon>
        <taxon>Brevibacteriaceae</taxon>
        <taxon>Brevibacterium</taxon>
    </lineage>
</organism>
<evidence type="ECO:0000313" key="3">
    <source>
        <dbReference type="EMBL" id="SLM98752.1"/>
    </source>
</evidence>
<dbReference type="Proteomes" id="UP000196581">
    <property type="component" value="Unassembled WGS sequence"/>
</dbReference>
<name>A0A1X6XHJ2_9MICO</name>
<keyword evidence="2" id="KW-1133">Transmembrane helix</keyword>
<proteinExistence type="predicted"/>
<evidence type="ECO:0000313" key="4">
    <source>
        <dbReference type="Proteomes" id="UP000196581"/>
    </source>
</evidence>
<gene>
    <name evidence="3" type="ORF">FM105_09530</name>
</gene>
<feature type="transmembrane region" description="Helical" evidence="2">
    <location>
        <begin position="468"/>
        <end position="495"/>
    </location>
</feature>
<sequence>MTTSSGGARDWRDPTLSASEIADLFVRVHGDALRETGAVLSVPGAQDLVAAGFIDRAVAALERVGEESDGVRCLAVFSPPVVPEDDEDPYFYSQTVREAEQEIAVRLSDDMFPLVISFFDVYGSSPTPSVYAVGESGVSDTLPGNRVGPGGGSGWPEDFGDDFRVNPEPAVDLASRWGADWLGRGARPNPQDYEASGFENGDITKYLETHEPGGADAIVAASVLGFGGIGVYWYLSRRTRLIEQEAQRGAEMAPTRVPLSIVERLPELLEAPTPAVDPQRATSSAGLDWALALRDAGDDCAILAERIRARLPDGSVKTRTVTSRMVDDAVPPVEAAALVVLRAEVESRERMWERHLQDGLEPDPARLPRFCAFNPFHGQTTLTASVQGASASVDVPACTACRDALGRDEAPDALRVLSDGRVRGYTDVHDDYATSMFGAVRPLGPIVTGLPDSQPVGRRDGRGDVVRGCLSLLVMPVLILLLAAIIGASVSILLAGWEPERFFTEAELAQRAAEAGPTVLGYPILNALRGAGIGAVGALLFAGLAAAIVTAFRSSGDGSGTGSDADGTGSAGSSGFDPNRPSELKNPAVQQNILRLRDGTQ</sequence>
<accession>A0A1X6XHJ2</accession>
<protein>
    <submittedName>
        <fullName evidence="3">Uncharacterized protein</fullName>
    </submittedName>
</protein>
<feature type="transmembrane region" description="Helical" evidence="2">
    <location>
        <begin position="217"/>
        <end position="235"/>
    </location>
</feature>
<reference evidence="4" key="1">
    <citation type="submission" date="2017-02" db="EMBL/GenBank/DDBJ databases">
        <authorList>
            <person name="Dridi B."/>
        </authorList>
    </citation>
    <scope>NUCLEOTIDE SEQUENCE [LARGE SCALE GENOMIC DNA]</scope>
    <source>
        <strain evidence="4">B Co 03.10</strain>
    </source>
</reference>
<feature type="transmembrane region" description="Helical" evidence="2">
    <location>
        <begin position="531"/>
        <end position="552"/>
    </location>
</feature>
<keyword evidence="4" id="KW-1185">Reference proteome</keyword>
<evidence type="ECO:0000256" key="2">
    <source>
        <dbReference type="SAM" id="Phobius"/>
    </source>
</evidence>
<keyword evidence="2" id="KW-0472">Membrane</keyword>
<evidence type="ECO:0000256" key="1">
    <source>
        <dbReference type="SAM" id="MobiDB-lite"/>
    </source>
</evidence>
<feature type="region of interest" description="Disordered" evidence="1">
    <location>
        <begin position="557"/>
        <end position="601"/>
    </location>
</feature>
<dbReference type="AlphaFoldDB" id="A0A1X6XHJ2"/>